<evidence type="ECO:0000256" key="2">
    <source>
        <dbReference type="SAM" id="SignalP"/>
    </source>
</evidence>
<proteinExistence type="predicted"/>
<feature type="transmembrane region" description="Helical" evidence="1">
    <location>
        <begin position="344"/>
        <end position="367"/>
    </location>
</feature>
<sequence length="415" mass="47262">MKAPLLVCAMGVLIGALSAANDTCEMRHLLGTYQFAIFGSQACQRAIEVYPGDDGYCPKTLKHIWKNSGICEMTNAKGHLMRDVHGRRPPQILYVAQGAKLQGKGHLYIDTIDWPSKTSNASSYLLPEIKRGQLNDAVFNNYATDNVKHSIFDTRNQFLYIITHSHFVASYFVQGSLKKGTLFPHLLSHHAHEALQTRDNYLADPYAHTLYYTERRREGGLDLYVMPMEDFLHSLFNGVAGKYVTSFPENRKLISVSDGVLVSRLKENMTTMFRDLKVNGTDVCACEHNAFSGFEANFLILRDWDYCMARYGMDPEYCEFERKEAIKSLEISNDKTIAKLEIDWQIVLLWILVAALTIVIMLLIFSLTRTLHYRNKYADSQEKCQFLQEQAASANYFPGNVGYASEMDVTVDRYN</sequence>
<accession>A0AAF3EF66</accession>
<keyword evidence="1" id="KW-0812">Transmembrane</keyword>
<feature type="chain" id="PRO_5041950291" evidence="2">
    <location>
        <begin position="20"/>
        <end position="415"/>
    </location>
</feature>
<name>A0AAF3EF66_9BILA</name>
<keyword evidence="1" id="KW-1133">Transmembrane helix</keyword>
<dbReference type="AlphaFoldDB" id="A0AAF3EF66"/>
<evidence type="ECO:0000256" key="1">
    <source>
        <dbReference type="SAM" id="Phobius"/>
    </source>
</evidence>
<keyword evidence="3" id="KW-1185">Reference proteome</keyword>
<keyword evidence="1" id="KW-0472">Membrane</keyword>
<protein>
    <submittedName>
        <fullName evidence="4">Uncharacterized protein</fullName>
    </submittedName>
</protein>
<keyword evidence="2" id="KW-0732">Signal</keyword>
<reference evidence="4" key="1">
    <citation type="submission" date="2024-02" db="UniProtKB">
        <authorList>
            <consortium name="WormBaseParasite"/>
        </authorList>
    </citation>
    <scope>IDENTIFICATION</scope>
</reference>
<evidence type="ECO:0000313" key="4">
    <source>
        <dbReference type="WBParaSite" id="MBELARI_LOCUS12596"/>
    </source>
</evidence>
<dbReference type="WBParaSite" id="MBELARI_LOCUS12596">
    <property type="protein sequence ID" value="MBELARI_LOCUS12596"/>
    <property type="gene ID" value="MBELARI_LOCUS12596"/>
</dbReference>
<feature type="signal peptide" evidence="2">
    <location>
        <begin position="1"/>
        <end position="19"/>
    </location>
</feature>
<dbReference type="Proteomes" id="UP000887575">
    <property type="component" value="Unassembled WGS sequence"/>
</dbReference>
<organism evidence="3 4">
    <name type="scientific">Mesorhabditis belari</name>
    <dbReference type="NCBI Taxonomy" id="2138241"/>
    <lineage>
        <taxon>Eukaryota</taxon>
        <taxon>Metazoa</taxon>
        <taxon>Ecdysozoa</taxon>
        <taxon>Nematoda</taxon>
        <taxon>Chromadorea</taxon>
        <taxon>Rhabditida</taxon>
        <taxon>Rhabditina</taxon>
        <taxon>Rhabditomorpha</taxon>
        <taxon>Rhabditoidea</taxon>
        <taxon>Rhabditidae</taxon>
        <taxon>Mesorhabditinae</taxon>
        <taxon>Mesorhabditis</taxon>
    </lineage>
</organism>
<evidence type="ECO:0000313" key="3">
    <source>
        <dbReference type="Proteomes" id="UP000887575"/>
    </source>
</evidence>